<evidence type="ECO:0000313" key="5">
    <source>
        <dbReference type="EMBL" id="TNG88921.1"/>
    </source>
</evidence>
<evidence type="ECO:0000313" key="4">
    <source>
        <dbReference type="EMBL" id="TCV89726.1"/>
    </source>
</evidence>
<dbReference type="Proteomes" id="UP000305526">
    <property type="component" value="Unassembled WGS sequence"/>
</dbReference>
<keyword evidence="1" id="KW-0472">Membrane</keyword>
<dbReference type="PROSITE" id="PS51123">
    <property type="entry name" value="OMPA_2"/>
    <property type="match status" value="1"/>
</dbReference>
<evidence type="ECO:0000256" key="1">
    <source>
        <dbReference type="PROSITE-ProRule" id="PRU00473"/>
    </source>
</evidence>
<dbReference type="EMBL" id="SMCP01000001">
    <property type="protein sequence ID" value="TCV89726.1"/>
    <property type="molecule type" value="Genomic_DNA"/>
</dbReference>
<keyword evidence="7" id="KW-1185">Reference proteome</keyword>
<evidence type="ECO:0000259" key="3">
    <source>
        <dbReference type="PROSITE" id="PS51123"/>
    </source>
</evidence>
<dbReference type="InterPro" id="IPR036737">
    <property type="entry name" value="OmpA-like_sf"/>
</dbReference>
<keyword evidence="2" id="KW-0732">Signal</keyword>
<dbReference type="AlphaFoldDB" id="A0A4R3YCI6"/>
<dbReference type="Proteomes" id="UP000294619">
    <property type="component" value="Unassembled WGS sequence"/>
</dbReference>
<feature type="domain" description="OmpA-like" evidence="3">
    <location>
        <begin position="170"/>
        <end position="302"/>
    </location>
</feature>
<dbReference type="Gene3D" id="3.30.1330.60">
    <property type="entry name" value="OmpA-like domain"/>
    <property type="match status" value="1"/>
</dbReference>
<feature type="signal peptide" evidence="2">
    <location>
        <begin position="1"/>
        <end position="21"/>
    </location>
</feature>
<proteinExistence type="predicted"/>
<dbReference type="RefSeq" id="WP_132964193.1">
    <property type="nucleotide sequence ID" value="NZ_LEKL01000015.1"/>
</dbReference>
<sequence length="302" mass="33843">MKKIATVLVMAWLCNTGVSQAQQTPLFEKWSTYTSPFLNATDLDKNLSQVIFYREAGAINGPAVNVYVDSDYHTSLQENQYKAVSLCAQTHLFSTAFSSSDNRQIKRDKGVYYTIPSQQSSFIKVVSNLNGEPEFQRVEAERGEQAIRSMPVQKQTLSRVIEPHYCKEKTVLQNFSLSARTLFQTNKGGLAGMYPDGKSEIKELAADLKRLDQRYISHIVISGHSAPGESKAISKKLSAERAKTVLNLLQQEGVHFPMEVMGYSSEQPVAKDCAKRNPSDVKMREACDQANRRVEVTVYSIQ</sequence>
<comment type="caution">
    <text evidence="4">The sequence shown here is derived from an EMBL/GenBank/DDBJ whole genome shotgun (WGS) entry which is preliminary data.</text>
</comment>
<accession>A0A4R3YCI6</accession>
<dbReference type="CDD" id="cd07185">
    <property type="entry name" value="OmpA_C-like"/>
    <property type="match status" value="1"/>
</dbReference>
<reference evidence="4 6" key="1">
    <citation type="submission" date="2019-03" db="EMBL/GenBank/DDBJ databases">
        <title>Genomic Encyclopedia of Type Strains, Phase IV (KMG-IV): sequencing the most valuable type-strain genomes for metagenomic binning, comparative biology and taxonomic classification.</title>
        <authorList>
            <person name="Goeker M."/>
        </authorList>
    </citation>
    <scope>NUCLEOTIDE SEQUENCE [LARGE SCALE GENOMIC DNA]</scope>
    <source>
        <strain evidence="4 6">DSM 28140</strain>
    </source>
</reference>
<protein>
    <submittedName>
        <fullName evidence="5">OmpA family protein</fullName>
    </submittedName>
    <submittedName>
        <fullName evidence="4">Outer membrane protein OmpA-like peptidoglycan-associated protein</fullName>
    </submittedName>
</protein>
<dbReference type="InterPro" id="IPR006665">
    <property type="entry name" value="OmpA-like"/>
</dbReference>
<feature type="chain" id="PRO_5020837713" evidence="2">
    <location>
        <begin position="22"/>
        <end position="302"/>
    </location>
</feature>
<dbReference type="SUPFAM" id="SSF103088">
    <property type="entry name" value="OmpA-like"/>
    <property type="match status" value="1"/>
</dbReference>
<gene>
    <name evidence="4" type="ORF">EDC16_10133</name>
    <name evidence="5" type="ORF">FHQ21_10650</name>
</gene>
<organism evidence="4 6">
    <name type="scientific">Testudinibacter aquarius</name>
    <dbReference type="NCBI Taxonomy" id="1524974"/>
    <lineage>
        <taxon>Bacteria</taxon>
        <taxon>Pseudomonadati</taxon>
        <taxon>Pseudomonadota</taxon>
        <taxon>Gammaproteobacteria</taxon>
        <taxon>Pasteurellales</taxon>
        <taxon>Pasteurellaceae</taxon>
        <taxon>Testudinibacter</taxon>
    </lineage>
</organism>
<dbReference type="EMBL" id="VDGV01000108">
    <property type="protein sequence ID" value="TNG88921.1"/>
    <property type="molecule type" value="Genomic_DNA"/>
</dbReference>
<evidence type="ECO:0000313" key="6">
    <source>
        <dbReference type="Proteomes" id="UP000294619"/>
    </source>
</evidence>
<dbReference type="GO" id="GO:0016020">
    <property type="term" value="C:membrane"/>
    <property type="evidence" value="ECO:0007669"/>
    <property type="project" value="UniProtKB-UniRule"/>
</dbReference>
<evidence type="ECO:0000313" key="7">
    <source>
        <dbReference type="Proteomes" id="UP000305526"/>
    </source>
</evidence>
<name>A0A4R3YCI6_9PAST</name>
<reference evidence="5 7" key="2">
    <citation type="submission" date="2019-05" db="EMBL/GenBank/DDBJ databases">
        <title>Pasteurellaceae isolates from reptiles.</title>
        <authorList>
            <person name="Bojesen A.M."/>
            <person name="Lund E."/>
        </authorList>
    </citation>
    <scope>NUCLEOTIDE SEQUENCE [LARGE SCALE GENOMIC DNA]</scope>
    <source>
        <strain evidence="5 7">ELNT2x</strain>
    </source>
</reference>
<dbReference type="Pfam" id="PF00691">
    <property type="entry name" value="OmpA"/>
    <property type="match status" value="1"/>
</dbReference>
<evidence type="ECO:0000256" key="2">
    <source>
        <dbReference type="SAM" id="SignalP"/>
    </source>
</evidence>